<evidence type="ECO:0000256" key="3">
    <source>
        <dbReference type="ARBA" id="ARBA00023027"/>
    </source>
</evidence>
<feature type="domain" description="D-isomer specific 2-hydroxyacid dehydrogenase catalytic" evidence="5">
    <location>
        <begin position="25"/>
        <end position="316"/>
    </location>
</feature>
<evidence type="ECO:0000256" key="1">
    <source>
        <dbReference type="ARBA" id="ARBA00005854"/>
    </source>
</evidence>
<organism evidence="7 8">
    <name type="scientific">Ravibacter arvi</name>
    <dbReference type="NCBI Taxonomy" id="2051041"/>
    <lineage>
        <taxon>Bacteria</taxon>
        <taxon>Pseudomonadati</taxon>
        <taxon>Bacteroidota</taxon>
        <taxon>Cytophagia</taxon>
        <taxon>Cytophagales</taxon>
        <taxon>Spirosomataceae</taxon>
        <taxon>Ravibacter</taxon>
    </lineage>
</organism>
<dbReference type="InterPro" id="IPR050418">
    <property type="entry name" value="D-iso_2-hydroxyacid_DH_PdxB"/>
</dbReference>
<dbReference type="Proteomes" id="UP001501508">
    <property type="component" value="Unassembled WGS sequence"/>
</dbReference>
<sequence>MQKTVVITDHGFSDIDHEKAVLEGAGYRLVEAKCTTEDEVIAVAGNADALLVQWAPVTRKVIEKLTRCQVIVRYGIGVDNIDLNAARDHGIPVANVPDYCIEEVATHTLALALALQRRLLSTDGRLRENTWKIIPPGPVKPVSETMFTVLGLGRIAVSVIRKAKALGFVVAASDPYVDQATMEQLQVKKLSFEEALAHSDILSLHLPLTDETRHCIRRETIAQVKASAILVNTSRGGLINTNELAAALIAGEVGGAGLDVFEKEPLETDHPLRSAPNTILTSHTAWYSERSIPLLQKLAAEEVARILGGAPLKNRIA</sequence>
<comment type="caution">
    <text evidence="7">The sequence shown here is derived from an EMBL/GenBank/DDBJ whole genome shotgun (WGS) entry which is preliminary data.</text>
</comment>
<dbReference type="InterPro" id="IPR006139">
    <property type="entry name" value="D-isomer_2_OHA_DH_cat_dom"/>
</dbReference>
<evidence type="ECO:0000313" key="8">
    <source>
        <dbReference type="Proteomes" id="UP001501508"/>
    </source>
</evidence>
<dbReference type="Gene3D" id="3.40.50.720">
    <property type="entry name" value="NAD(P)-binding Rossmann-like Domain"/>
    <property type="match status" value="2"/>
</dbReference>
<name>A0ABP8LXY0_9BACT</name>
<dbReference type="SUPFAM" id="SSF52283">
    <property type="entry name" value="Formate/glycerate dehydrogenase catalytic domain-like"/>
    <property type="match status" value="1"/>
</dbReference>
<evidence type="ECO:0000256" key="4">
    <source>
        <dbReference type="RuleBase" id="RU003719"/>
    </source>
</evidence>
<proteinExistence type="inferred from homology"/>
<dbReference type="InterPro" id="IPR029753">
    <property type="entry name" value="D-isomer_DH_CS"/>
</dbReference>
<reference evidence="8" key="1">
    <citation type="journal article" date="2019" name="Int. J. Syst. Evol. Microbiol.">
        <title>The Global Catalogue of Microorganisms (GCM) 10K type strain sequencing project: providing services to taxonomists for standard genome sequencing and annotation.</title>
        <authorList>
            <consortium name="The Broad Institute Genomics Platform"/>
            <consortium name="The Broad Institute Genome Sequencing Center for Infectious Disease"/>
            <person name="Wu L."/>
            <person name="Ma J."/>
        </authorList>
    </citation>
    <scope>NUCLEOTIDE SEQUENCE [LARGE SCALE GENOMIC DNA]</scope>
    <source>
        <strain evidence="8">JCM 31920</strain>
    </source>
</reference>
<evidence type="ECO:0000259" key="6">
    <source>
        <dbReference type="Pfam" id="PF02826"/>
    </source>
</evidence>
<feature type="domain" description="D-isomer specific 2-hydroxyacid dehydrogenase NAD-binding" evidence="6">
    <location>
        <begin position="109"/>
        <end position="285"/>
    </location>
</feature>
<keyword evidence="8" id="KW-1185">Reference proteome</keyword>
<evidence type="ECO:0000256" key="2">
    <source>
        <dbReference type="ARBA" id="ARBA00023002"/>
    </source>
</evidence>
<dbReference type="Pfam" id="PF00389">
    <property type="entry name" value="2-Hacid_dh"/>
    <property type="match status" value="1"/>
</dbReference>
<dbReference type="InterPro" id="IPR036291">
    <property type="entry name" value="NAD(P)-bd_dom_sf"/>
</dbReference>
<dbReference type="PANTHER" id="PTHR43761">
    <property type="entry name" value="D-ISOMER SPECIFIC 2-HYDROXYACID DEHYDROGENASE FAMILY PROTEIN (AFU_ORTHOLOGUE AFUA_1G13630)"/>
    <property type="match status" value="1"/>
</dbReference>
<gene>
    <name evidence="7" type="ORF">GCM10023091_22880</name>
</gene>
<dbReference type="InterPro" id="IPR043322">
    <property type="entry name" value="CtBP"/>
</dbReference>
<dbReference type="InterPro" id="IPR006140">
    <property type="entry name" value="D-isomer_DH_NAD-bd"/>
</dbReference>
<dbReference type="EMBL" id="BAABEY010000023">
    <property type="protein sequence ID" value="GAA4439934.1"/>
    <property type="molecule type" value="Genomic_DNA"/>
</dbReference>
<dbReference type="RefSeq" id="WP_345029071.1">
    <property type="nucleotide sequence ID" value="NZ_BAABEY010000023.1"/>
</dbReference>
<dbReference type="Pfam" id="PF02826">
    <property type="entry name" value="2-Hacid_dh_C"/>
    <property type="match status" value="1"/>
</dbReference>
<dbReference type="SUPFAM" id="SSF51735">
    <property type="entry name" value="NAD(P)-binding Rossmann-fold domains"/>
    <property type="match status" value="1"/>
</dbReference>
<comment type="similarity">
    <text evidence="1 4">Belongs to the D-isomer specific 2-hydroxyacid dehydrogenase family.</text>
</comment>
<evidence type="ECO:0000313" key="7">
    <source>
        <dbReference type="EMBL" id="GAA4439934.1"/>
    </source>
</evidence>
<keyword evidence="2 4" id="KW-0560">Oxidoreductase</keyword>
<dbReference type="PANTHER" id="PTHR43761:SF1">
    <property type="entry name" value="D-ISOMER SPECIFIC 2-HYDROXYACID DEHYDROGENASE CATALYTIC DOMAIN-CONTAINING PROTEIN-RELATED"/>
    <property type="match status" value="1"/>
</dbReference>
<dbReference type="PROSITE" id="PS00671">
    <property type="entry name" value="D_2_HYDROXYACID_DH_3"/>
    <property type="match status" value="1"/>
</dbReference>
<protein>
    <submittedName>
        <fullName evidence="7">C-terminal binding protein</fullName>
    </submittedName>
</protein>
<accession>A0ABP8LXY0</accession>
<keyword evidence="3" id="KW-0520">NAD</keyword>
<dbReference type="CDD" id="cd05299">
    <property type="entry name" value="CtBP_dh"/>
    <property type="match status" value="1"/>
</dbReference>
<evidence type="ECO:0000259" key="5">
    <source>
        <dbReference type="Pfam" id="PF00389"/>
    </source>
</evidence>